<dbReference type="PANTHER" id="PTHR15228">
    <property type="entry name" value="SPERMATHECAL PHYSIOLOGY VARIANT"/>
    <property type="match status" value="1"/>
</dbReference>
<reference evidence="4 5" key="1">
    <citation type="submission" date="2014-11" db="EMBL/GenBank/DDBJ databases">
        <authorList>
            <person name="Wibberg Daniel"/>
        </authorList>
    </citation>
    <scope>NUCLEOTIDE SEQUENCE [LARGE SCALE GENOMIC DNA]</scope>
    <source>
        <strain evidence="4">Rhizoctonia solani AG1-IB 7/3/14</strain>
    </source>
</reference>
<name>A0A0B7F668_THACB</name>
<dbReference type="GO" id="GO:0005938">
    <property type="term" value="C:cell cortex"/>
    <property type="evidence" value="ECO:0007669"/>
    <property type="project" value="TreeGrafter"/>
</dbReference>
<sequence length="859" mass="93582">MLKAGRSGVTPKSTVKPRSIAFTDPFAAETRVQPMGNKPISTRPVSLSNGVRRRNTVAVGPTQPPRPARGSTLRVDGRLIMGKASPGAQFKMVTPPRSPKDMSPREPRFPLRARSAEPSNKMKRTSTVTRGLRPKQPSVHTHISNGVDISADSQPRSSMIPVRKDISVLGWAESQITFRALAGSQSRHNVSRGALPSEWTSGAEIRKPGLKWRPTDPSAPPDPMAEIEHRRANSEPEVKPGLNAYPQLRSGEYVVLVKKLRVLLGCVGIDDRGLDVWEKSSTKEPAVGNPGGVFGRSVKDSSPYASCQVVLGEHTHSLPICIFASVEEICQRGITTPGLFCVAPPPNERTVEKLARTFDQGPSYGAKATLAKEDISNVCALLRLYLRSLPEAALCNWFWPIVQRLTRIQNNDARVTSVQTAAMQAILHLQHPTSFSLFVYLLAFLHQLVLHGSQNGLSIPTLAGIFGPALFSPRNGDAIRAGCVVSPPPESQVLVKTFQSAHDMAEGTRVMTWVLENWDGVATGLLSLDIVHGSEKGIRAWEANFLKDPLVMFRGESDSQYSEGPSTDEIVNSPLDSLLVCPEAIMVNRVPVHEVRNSTVEAVEIPPFHSTRASSSATFWSQETGPNPIVESRTASLEGTKASSEPVYVRELRRRLDTQETVLASLRQELALIRSRFVFPLPPNDTRSKVKDSVTVDKSDVVDPEINEDSMATPRPPSGSQCPEFSTINELIDSLESNPVTPLFHKTVADNILDIQPKEPGTVPRTALDYSRGSPDSSATSDLTLETPPNESARGSLYVANPDLVPSEGVDPDHNLGKFQELLAARDALRSALAAMDPVKVQLKAVEEELGHRGMRVIS</sequence>
<feature type="compositionally biased region" description="Polar residues" evidence="2">
    <location>
        <begin position="39"/>
        <end position="49"/>
    </location>
</feature>
<dbReference type="GO" id="GO:0005096">
    <property type="term" value="F:GTPase activator activity"/>
    <property type="evidence" value="ECO:0007669"/>
    <property type="project" value="UniProtKB-KW"/>
</dbReference>
<dbReference type="AlphaFoldDB" id="A0A0B7F668"/>
<evidence type="ECO:0000256" key="2">
    <source>
        <dbReference type="SAM" id="MobiDB-lite"/>
    </source>
</evidence>
<dbReference type="Proteomes" id="UP000059188">
    <property type="component" value="Unassembled WGS sequence"/>
</dbReference>
<feature type="domain" description="Rho-GAP" evidence="3">
    <location>
        <begin position="309"/>
        <end position="522"/>
    </location>
</feature>
<dbReference type="PROSITE" id="PS50238">
    <property type="entry name" value="RHOGAP"/>
    <property type="match status" value="1"/>
</dbReference>
<dbReference type="InterPro" id="IPR000198">
    <property type="entry name" value="RhoGAP_dom"/>
</dbReference>
<dbReference type="CDD" id="cd00159">
    <property type="entry name" value="RhoGAP"/>
    <property type="match status" value="1"/>
</dbReference>
<dbReference type="SMART" id="SM00324">
    <property type="entry name" value="RhoGAP"/>
    <property type="match status" value="1"/>
</dbReference>
<evidence type="ECO:0000256" key="1">
    <source>
        <dbReference type="ARBA" id="ARBA00022468"/>
    </source>
</evidence>
<dbReference type="SUPFAM" id="SSF48350">
    <property type="entry name" value="GTPase activation domain, GAP"/>
    <property type="match status" value="1"/>
</dbReference>
<dbReference type="EMBL" id="LN679110">
    <property type="protein sequence ID" value="CEL53035.1"/>
    <property type="molecule type" value="Genomic_DNA"/>
</dbReference>
<keyword evidence="1" id="KW-0343">GTPase activation</keyword>
<evidence type="ECO:0000313" key="5">
    <source>
        <dbReference type="Proteomes" id="UP000059188"/>
    </source>
</evidence>
<feature type="region of interest" description="Disordered" evidence="2">
    <location>
        <begin position="703"/>
        <end position="723"/>
    </location>
</feature>
<dbReference type="GO" id="GO:0007165">
    <property type="term" value="P:signal transduction"/>
    <property type="evidence" value="ECO:0007669"/>
    <property type="project" value="InterPro"/>
</dbReference>
<organism evidence="4 5">
    <name type="scientific">Thanatephorus cucumeris (strain AG1-IB / isolate 7/3/14)</name>
    <name type="common">Lettuce bottom rot fungus</name>
    <name type="synonym">Rhizoctonia solani</name>
    <dbReference type="NCBI Taxonomy" id="1108050"/>
    <lineage>
        <taxon>Eukaryota</taxon>
        <taxon>Fungi</taxon>
        <taxon>Dikarya</taxon>
        <taxon>Basidiomycota</taxon>
        <taxon>Agaricomycotina</taxon>
        <taxon>Agaricomycetes</taxon>
        <taxon>Cantharellales</taxon>
        <taxon>Ceratobasidiaceae</taxon>
        <taxon>Rhizoctonia</taxon>
        <taxon>Rhizoctonia solani AG-1</taxon>
    </lineage>
</organism>
<dbReference type="OrthoDB" id="79452at2759"/>
<dbReference type="GO" id="GO:0060237">
    <property type="term" value="P:regulation of fungal-type cell wall organization"/>
    <property type="evidence" value="ECO:0007669"/>
    <property type="project" value="TreeGrafter"/>
</dbReference>
<keyword evidence="5" id="KW-1185">Reference proteome</keyword>
<feature type="compositionally biased region" description="Basic and acidic residues" evidence="2">
    <location>
        <begin position="98"/>
        <end position="109"/>
    </location>
</feature>
<dbReference type="Gene3D" id="1.10.555.10">
    <property type="entry name" value="Rho GTPase activation protein"/>
    <property type="match status" value="1"/>
</dbReference>
<feature type="region of interest" description="Disordered" evidence="2">
    <location>
        <begin position="756"/>
        <end position="797"/>
    </location>
</feature>
<proteinExistence type="predicted"/>
<dbReference type="Pfam" id="PF00620">
    <property type="entry name" value="RhoGAP"/>
    <property type="match status" value="1"/>
</dbReference>
<dbReference type="InterPro" id="IPR051025">
    <property type="entry name" value="RhoGAP"/>
</dbReference>
<feature type="region of interest" description="Disordered" evidence="2">
    <location>
        <begin position="1"/>
        <end position="155"/>
    </location>
</feature>
<protein>
    <submittedName>
        <fullName evidence="4">Protein FAM13A</fullName>
    </submittedName>
</protein>
<feature type="compositionally biased region" description="Polar residues" evidence="2">
    <location>
        <begin position="774"/>
        <end position="790"/>
    </location>
</feature>
<gene>
    <name evidence="4" type="ORF">RSOLAG1IB_06103</name>
</gene>
<evidence type="ECO:0000259" key="3">
    <source>
        <dbReference type="PROSITE" id="PS50238"/>
    </source>
</evidence>
<dbReference type="PANTHER" id="PTHR15228:SF25">
    <property type="entry name" value="F-BAR DOMAIN-CONTAINING PROTEIN"/>
    <property type="match status" value="1"/>
</dbReference>
<accession>A0A0B7F668</accession>
<dbReference type="STRING" id="1108050.A0A0B7F668"/>
<evidence type="ECO:0000313" key="4">
    <source>
        <dbReference type="EMBL" id="CEL53035.1"/>
    </source>
</evidence>
<dbReference type="InterPro" id="IPR008936">
    <property type="entry name" value="Rho_GTPase_activation_prot"/>
</dbReference>